<dbReference type="AlphaFoldDB" id="A0AA38HJ71"/>
<dbReference type="Proteomes" id="UP001168821">
    <property type="component" value="Unassembled WGS sequence"/>
</dbReference>
<evidence type="ECO:0000313" key="3">
    <source>
        <dbReference type="Proteomes" id="UP001168821"/>
    </source>
</evidence>
<organism evidence="2 3">
    <name type="scientific">Zophobas morio</name>
    <dbReference type="NCBI Taxonomy" id="2755281"/>
    <lineage>
        <taxon>Eukaryota</taxon>
        <taxon>Metazoa</taxon>
        <taxon>Ecdysozoa</taxon>
        <taxon>Arthropoda</taxon>
        <taxon>Hexapoda</taxon>
        <taxon>Insecta</taxon>
        <taxon>Pterygota</taxon>
        <taxon>Neoptera</taxon>
        <taxon>Endopterygota</taxon>
        <taxon>Coleoptera</taxon>
        <taxon>Polyphaga</taxon>
        <taxon>Cucujiformia</taxon>
        <taxon>Tenebrionidae</taxon>
        <taxon>Zophobas</taxon>
    </lineage>
</organism>
<sequence length="110" mass="12623">MPMSLQFAFLKEPLFITEHLQSYLETFANWCRQWGVNMNGTMSKAIPILKVPSRYPDVEFATTKVKAAIHALYPLLCAKCTMSLRNQLFFFVIGVAPPPLLLFLSLHYVR</sequence>
<reference evidence="2" key="1">
    <citation type="journal article" date="2023" name="G3 (Bethesda)">
        <title>Whole genome assemblies of Zophobas morio and Tenebrio molitor.</title>
        <authorList>
            <person name="Kaur S."/>
            <person name="Stinson S.A."/>
            <person name="diCenzo G.C."/>
        </authorList>
    </citation>
    <scope>NUCLEOTIDE SEQUENCE</scope>
    <source>
        <strain evidence="2">QUZm001</strain>
    </source>
</reference>
<name>A0AA38HJ71_9CUCU</name>
<keyword evidence="1" id="KW-0472">Membrane</keyword>
<keyword evidence="3" id="KW-1185">Reference proteome</keyword>
<gene>
    <name evidence="2" type="ORF">Zmor_011772</name>
</gene>
<keyword evidence="1" id="KW-0812">Transmembrane</keyword>
<comment type="caution">
    <text evidence="2">The sequence shown here is derived from an EMBL/GenBank/DDBJ whole genome shotgun (WGS) entry which is preliminary data.</text>
</comment>
<evidence type="ECO:0000313" key="2">
    <source>
        <dbReference type="EMBL" id="KAJ3616637.1"/>
    </source>
</evidence>
<feature type="transmembrane region" description="Helical" evidence="1">
    <location>
        <begin position="88"/>
        <end position="109"/>
    </location>
</feature>
<proteinExistence type="predicted"/>
<dbReference type="EMBL" id="JALNTZ010003130">
    <property type="protein sequence ID" value="KAJ3616637.1"/>
    <property type="molecule type" value="Genomic_DNA"/>
</dbReference>
<accession>A0AA38HJ71</accession>
<evidence type="ECO:0000256" key="1">
    <source>
        <dbReference type="SAM" id="Phobius"/>
    </source>
</evidence>
<protein>
    <submittedName>
        <fullName evidence="2">Uncharacterized protein</fullName>
    </submittedName>
</protein>
<keyword evidence="1" id="KW-1133">Transmembrane helix</keyword>